<evidence type="ECO:0000259" key="5">
    <source>
        <dbReference type="Pfam" id="PF00389"/>
    </source>
</evidence>
<evidence type="ECO:0000256" key="4">
    <source>
        <dbReference type="RuleBase" id="RU003719"/>
    </source>
</evidence>
<proteinExistence type="inferred from homology"/>
<comment type="similarity">
    <text evidence="1 4">Belongs to the D-isomer specific 2-hydroxyacid dehydrogenase family.</text>
</comment>
<dbReference type="Gene3D" id="3.40.50.720">
    <property type="entry name" value="NAD(P)-binding Rossmann-like Domain"/>
    <property type="match status" value="2"/>
</dbReference>
<feature type="domain" description="D-isomer specific 2-hydroxyacid dehydrogenase NAD-binding" evidence="6">
    <location>
        <begin position="103"/>
        <end position="279"/>
    </location>
</feature>
<evidence type="ECO:0000259" key="6">
    <source>
        <dbReference type="Pfam" id="PF02826"/>
    </source>
</evidence>
<keyword evidence="2 4" id="KW-0560">Oxidoreductase</keyword>
<dbReference type="Pfam" id="PF02826">
    <property type="entry name" value="2-Hacid_dh_C"/>
    <property type="match status" value="1"/>
</dbReference>
<evidence type="ECO:0000313" key="8">
    <source>
        <dbReference type="Proteomes" id="UP001196870"/>
    </source>
</evidence>
<keyword evidence="8" id="KW-1185">Reference proteome</keyword>
<dbReference type="EMBL" id="JAAGBB010000039">
    <property type="protein sequence ID" value="MBR0667681.1"/>
    <property type="molecule type" value="Genomic_DNA"/>
</dbReference>
<dbReference type="CDD" id="cd12173">
    <property type="entry name" value="PGDH_4"/>
    <property type="match status" value="1"/>
</dbReference>
<keyword evidence="3" id="KW-0520">NAD</keyword>
<dbReference type="PANTHER" id="PTHR42789">
    <property type="entry name" value="D-ISOMER SPECIFIC 2-HYDROXYACID DEHYDROGENASE FAMILY PROTEIN (AFU_ORTHOLOGUE AFUA_6G10090)"/>
    <property type="match status" value="1"/>
</dbReference>
<dbReference type="InterPro" id="IPR006140">
    <property type="entry name" value="D-isomer_DH_NAD-bd"/>
</dbReference>
<organism evidence="7 8">
    <name type="scientific">Plastoroseomonas hellenica</name>
    <dbReference type="NCBI Taxonomy" id="2687306"/>
    <lineage>
        <taxon>Bacteria</taxon>
        <taxon>Pseudomonadati</taxon>
        <taxon>Pseudomonadota</taxon>
        <taxon>Alphaproteobacteria</taxon>
        <taxon>Acetobacterales</taxon>
        <taxon>Acetobacteraceae</taxon>
        <taxon>Plastoroseomonas</taxon>
    </lineage>
</organism>
<gene>
    <name evidence="7" type="ORF">GXW71_25220</name>
</gene>
<evidence type="ECO:0000256" key="1">
    <source>
        <dbReference type="ARBA" id="ARBA00005854"/>
    </source>
</evidence>
<reference evidence="8" key="1">
    <citation type="journal article" date="2021" name="Syst. Appl. Microbiol.">
        <title>Roseomonas hellenica sp. nov., isolated from roots of wild-growing Alkanna tinctoria.</title>
        <authorList>
            <person name="Rat A."/>
            <person name="Naranjo H.D."/>
            <person name="Lebbe L."/>
            <person name="Cnockaert M."/>
            <person name="Krigas N."/>
            <person name="Grigoriadou K."/>
            <person name="Maloupa E."/>
            <person name="Willems A."/>
        </authorList>
    </citation>
    <scope>NUCLEOTIDE SEQUENCE [LARGE SCALE GENOMIC DNA]</scope>
    <source>
        <strain evidence="8">LMG 31523</strain>
    </source>
</reference>
<accession>A0ABS5F553</accession>
<dbReference type="InterPro" id="IPR050857">
    <property type="entry name" value="D-2-hydroxyacid_DH"/>
</dbReference>
<dbReference type="PANTHER" id="PTHR42789:SF1">
    <property type="entry name" value="D-ISOMER SPECIFIC 2-HYDROXYACID DEHYDROGENASE FAMILY PROTEIN (AFU_ORTHOLOGUE AFUA_6G10090)"/>
    <property type="match status" value="1"/>
</dbReference>
<evidence type="ECO:0000256" key="2">
    <source>
        <dbReference type="ARBA" id="ARBA00023002"/>
    </source>
</evidence>
<dbReference type="SUPFAM" id="SSF52283">
    <property type="entry name" value="Formate/glycerate dehydrogenase catalytic domain-like"/>
    <property type="match status" value="1"/>
</dbReference>
<dbReference type="InterPro" id="IPR006139">
    <property type="entry name" value="D-isomer_2_OHA_DH_cat_dom"/>
</dbReference>
<comment type="caution">
    <text evidence="7">The sequence shown here is derived from an EMBL/GenBank/DDBJ whole genome shotgun (WGS) entry which is preliminary data.</text>
</comment>
<dbReference type="SUPFAM" id="SSF51735">
    <property type="entry name" value="NAD(P)-binding Rossmann-fold domains"/>
    <property type="match status" value="1"/>
</dbReference>
<evidence type="ECO:0000313" key="7">
    <source>
        <dbReference type="EMBL" id="MBR0667681.1"/>
    </source>
</evidence>
<name>A0ABS5F553_9PROT</name>
<feature type="domain" description="D-isomer specific 2-hydroxyacid dehydrogenase catalytic" evidence="5">
    <location>
        <begin position="3"/>
        <end position="311"/>
    </location>
</feature>
<dbReference type="Pfam" id="PF00389">
    <property type="entry name" value="2-Hacid_dh"/>
    <property type="match status" value="1"/>
</dbReference>
<protein>
    <submittedName>
        <fullName evidence="7">Hydroxyacid dehydrogenase</fullName>
    </submittedName>
</protein>
<dbReference type="Proteomes" id="UP001196870">
    <property type="component" value="Unassembled WGS sequence"/>
</dbReference>
<evidence type="ECO:0000256" key="3">
    <source>
        <dbReference type="ARBA" id="ARBA00023027"/>
    </source>
</evidence>
<dbReference type="RefSeq" id="WP_211855460.1">
    <property type="nucleotide sequence ID" value="NZ_JAAGBB010000039.1"/>
</dbReference>
<sequence length="332" mass="35092">MRIALTDPIEPIGEAILREAGHELVPAAGFGADAMRALVADADALIVRQKLPDDIVAHGPRLLCAVRHGVGVDLIPVERCTEQGVIVANVPGANADAVAEFLVAQMLAAARHAEWMHARLLDTGWGQARQRTAAATELTGKTLGIVGMGAIGSRLAEIAGMGFRMRVLGHRRGDAPMPAPAERASLPELFAESDYVALACPLTPETKGLVGPELLARMKPGAWLLNVARGPVVQEAPLVEALRDRRIGGAALDVFWEQPLPADHPLRTLDNVLLSPHGAGITQEAATVTSRVAAEEVVRILAGQKPRNFINPDAWTTARARRAALGHEGSAA</sequence>
<dbReference type="InterPro" id="IPR036291">
    <property type="entry name" value="NAD(P)-bd_dom_sf"/>
</dbReference>